<keyword evidence="23" id="KW-1015">Disulfide bond</keyword>
<evidence type="ECO:0000259" key="28">
    <source>
        <dbReference type="SMART" id="SM00478"/>
    </source>
</evidence>
<dbReference type="Gene3D" id="1.10.340.30">
    <property type="entry name" value="Hypothetical protein, domain 2"/>
    <property type="match status" value="1"/>
</dbReference>
<dbReference type="SMART" id="SM00478">
    <property type="entry name" value="ENDO3c"/>
    <property type="match status" value="1"/>
</dbReference>
<dbReference type="GO" id="GO:0006284">
    <property type="term" value="P:base-excision repair"/>
    <property type="evidence" value="ECO:0007669"/>
    <property type="project" value="InterPro"/>
</dbReference>
<dbReference type="GO" id="GO:0034039">
    <property type="term" value="F:8-oxo-7,8-dihydroguanine DNA N-glycosylase activity"/>
    <property type="evidence" value="ECO:0007669"/>
    <property type="project" value="TreeGrafter"/>
</dbReference>
<evidence type="ECO:0000256" key="9">
    <source>
        <dbReference type="ARBA" id="ARBA00022448"/>
    </source>
</evidence>
<dbReference type="CDD" id="cd03431">
    <property type="entry name" value="NUDIX_DNA_Glycosylase_C-MutY"/>
    <property type="match status" value="1"/>
</dbReference>
<keyword evidence="12" id="KW-0479">Metal-binding</keyword>
<evidence type="ECO:0000256" key="23">
    <source>
        <dbReference type="ARBA" id="ARBA00023157"/>
    </source>
</evidence>
<dbReference type="GO" id="GO:0015035">
    <property type="term" value="F:protein-disulfide reductase activity"/>
    <property type="evidence" value="ECO:0007669"/>
    <property type="project" value="InterPro"/>
</dbReference>
<dbReference type="SUPFAM" id="SSF48150">
    <property type="entry name" value="DNA-glycosylase"/>
    <property type="match status" value="1"/>
</dbReference>
<keyword evidence="18" id="KW-0249">Electron transport</keyword>
<dbReference type="EMBL" id="JASFZW010000001">
    <property type="protein sequence ID" value="KAK2080389.1"/>
    <property type="molecule type" value="Genomic_DNA"/>
</dbReference>
<evidence type="ECO:0000256" key="13">
    <source>
        <dbReference type="ARBA" id="ARBA00022729"/>
    </source>
</evidence>
<evidence type="ECO:0000256" key="25">
    <source>
        <dbReference type="ARBA" id="ARBA00023204"/>
    </source>
</evidence>
<keyword evidence="25" id="KW-0234">DNA repair</keyword>
<keyword evidence="11" id="KW-0285">Flavoprotein</keyword>
<name>A0AAD9IKS9_PROWI</name>
<dbReference type="GO" id="GO:0006298">
    <property type="term" value="P:mismatch repair"/>
    <property type="evidence" value="ECO:0007669"/>
    <property type="project" value="TreeGrafter"/>
</dbReference>
<dbReference type="PANTHER" id="PTHR42944">
    <property type="entry name" value="ADENINE DNA GLYCOSYLASE"/>
    <property type="match status" value="1"/>
</dbReference>
<gene>
    <name evidence="29" type="ORF">QBZ16_000242</name>
</gene>
<dbReference type="GO" id="GO:0035485">
    <property type="term" value="F:adenine/guanine mispair binding"/>
    <property type="evidence" value="ECO:0007669"/>
    <property type="project" value="TreeGrafter"/>
</dbReference>
<evidence type="ECO:0000256" key="20">
    <source>
        <dbReference type="ARBA" id="ARBA00023004"/>
    </source>
</evidence>
<dbReference type="GO" id="GO:0016972">
    <property type="term" value="F:thiol oxidase activity"/>
    <property type="evidence" value="ECO:0007669"/>
    <property type="project" value="InterPro"/>
</dbReference>
<dbReference type="InterPro" id="IPR003265">
    <property type="entry name" value="HhH-GPD_domain"/>
</dbReference>
<dbReference type="CDD" id="cd00056">
    <property type="entry name" value="ENDO3c"/>
    <property type="match status" value="1"/>
</dbReference>
<evidence type="ECO:0000256" key="1">
    <source>
        <dbReference type="ARBA" id="ARBA00000843"/>
    </source>
</evidence>
<evidence type="ECO:0000256" key="17">
    <source>
        <dbReference type="ARBA" id="ARBA00022827"/>
    </source>
</evidence>
<evidence type="ECO:0000256" key="6">
    <source>
        <dbReference type="ARBA" id="ARBA00008343"/>
    </source>
</evidence>
<dbReference type="GO" id="GO:0046872">
    <property type="term" value="F:metal ion binding"/>
    <property type="evidence" value="ECO:0007669"/>
    <property type="project" value="UniProtKB-KW"/>
</dbReference>
<evidence type="ECO:0000256" key="12">
    <source>
        <dbReference type="ARBA" id="ARBA00022723"/>
    </source>
</evidence>
<evidence type="ECO:0000256" key="18">
    <source>
        <dbReference type="ARBA" id="ARBA00022982"/>
    </source>
</evidence>
<evidence type="ECO:0000256" key="2">
    <source>
        <dbReference type="ARBA" id="ARBA00001966"/>
    </source>
</evidence>
<keyword evidence="19" id="KW-0560">Oxidoreductase</keyword>
<evidence type="ECO:0000256" key="4">
    <source>
        <dbReference type="ARBA" id="ARBA00004367"/>
    </source>
</evidence>
<organism evidence="29 30">
    <name type="scientific">Prototheca wickerhamii</name>
    <dbReference type="NCBI Taxonomy" id="3111"/>
    <lineage>
        <taxon>Eukaryota</taxon>
        <taxon>Viridiplantae</taxon>
        <taxon>Chlorophyta</taxon>
        <taxon>core chlorophytes</taxon>
        <taxon>Trebouxiophyceae</taxon>
        <taxon>Chlorellales</taxon>
        <taxon>Chlorellaceae</taxon>
        <taxon>Prototheca</taxon>
    </lineage>
</organism>
<dbReference type="InterPro" id="IPR011257">
    <property type="entry name" value="DNA_glycosylase"/>
</dbReference>
<reference evidence="29" key="1">
    <citation type="submission" date="2021-01" db="EMBL/GenBank/DDBJ databases">
        <authorList>
            <person name="Eckstrom K.M.E."/>
        </authorList>
    </citation>
    <scope>NUCLEOTIDE SEQUENCE</scope>
    <source>
        <strain evidence="29">UVCC 0001</strain>
    </source>
</reference>
<comment type="similarity">
    <text evidence="6">Belongs to the Nth/MutY family.</text>
</comment>
<proteinExistence type="inferred from homology"/>
<dbReference type="InterPro" id="IPR000445">
    <property type="entry name" value="HhH_motif"/>
</dbReference>
<evidence type="ECO:0000256" key="16">
    <source>
        <dbReference type="ARBA" id="ARBA00022824"/>
    </source>
</evidence>
<dbReference type="Pfam" id="PF04137">
    <property type="entry name" value="ERO1"/>
    <property type="match status" value="2"/>
</dbReference>
<evidence type="ECO:0000256" key="14">
    <source>
        <dbReference type="ARBA" id="ARBA00022763"/>
    </source>
</evidence>
<evidence type="ECO:0000256" key="24">
    <source>
        <dbReference type="ARBA" id="ARBA00023180"/>
    </source>
</evidence>
<accession>A0AAD9IKS9</accession>
<comment type="catalytic activity">
    <reaction evidence="1">
        <text>Hydrolyzes free adenine bases from 7,8-dihydro-8-oxoguanine:adenine mismatched double-stranded DNA, leaving an apurinic site.</text>
        <dbReference type="EC" id="3.2.2.31"/>
    </reaction>
</comment>
<dbReference type="InterPro" id="IPR037192">
    <property type="entry name" value="ERO1-like_sf"/>
</dbReference>
<keyword evidence="9" id="KW-0813">Transport</keyword>
<dbReference type="GO" id="GO:0034975">
    <property type="term" value="P:protein folding in endoplasmic reticulum"/>
    <property type="evidence" value="ECO:0007669"/>
    <property type="project" value="InterPro"/>
</dbReference>
<dbReference type="InterPro" id="IPR023170">
    <property type="entry name" value="HhH_base_excis_C"/>
</dbReference>
<keyword evidence="17" id="KW-0274">FAD</keyword>
<dbReference type="SUPFAM" id="SSF110019">
    <property type="entry name" value="ERO1-like"/>
    <property type="match status" value="1"/>
</dbReference>
<evidence type="ECO:0000256" key="27">
    <source>
        <dbReference type="ARBA" id="ARBA00023295"/>
    </source>
</evidence>
<dbReference type="Pfam" id="PF00633">
    <property type="entry name" value="HHH"/>
    <property type="match status" value="1"/>
</dbReference>
<keyword evidence="26" id="KW-0676">Redox-active center</keyword>
<dbReference type="AlphaFoldDB" id="A0AAD9IKS9"/>
<dbReference type="GO" id="GO:0032357">
    <property type="term" value="F:oxidized purine DNA binding"/>
    <property type="evidence" value="ECO:0007669"/>
    <property type="project" value="TreeGrafter"/>
</dbReference>
<evidence type="ECO:0000256" key="10">
    <source>
        <dbReference type="ARBA" id="ARBA00022485"/>
    </source>
</evidence>
<dbReference type="Gene3D" id="3.90.79.10">
    <property type="entry name" value="Nucleoside Triphosphate Pyrophosphohydrolase"/>
    <property type="match status" value="1"/>
</dbReference>
<keyword evidence="20" id="KW-0408">Iron</keyword>
<evidence type="ECO:0000313" key="30">
    <source>
        <dbReference type="Proteomes" id="UP001255856"/>
    </source>
</evidence>
<dbReference type="InterPro" id="IPR007266">
    <property type="entry name" value="Ero1"/>
</dbReference>
<comment type="similarity">
    <text evidence="5">Belongs to the EROs family.</text>
</comment>
<keyword evidence="16" id="KW-0256">Endoplasmic reticulum</keyword>
<evidence type="ECO:0000256" key="7">
    <source>
        <dbReference type="ARBA" id="ARBA00012045"/>
    </source>
</evidence>
<keyword evidence="27" id="KW-0326">Glycosidase</keyword>
<dbReference type="Proteomes" id="UP001255856">
    <property type="component" value="Unassembled WGS sequence"/>
</dbReference>
<comment type="caution">
    <text evidence="29">The sequence shown here is derived from an EMBL/GenBank/DDBJ whole genome shotgun (WGS) entry which is preliminary data.</text>
</comment>
<dbReference type="EC" id="3.2.2.31" evidence="7"/>
<evidence type="ECO:0000256" key="26">
    <source>
        <dbReference type="ARBA" id="ARBA00023284"/>
    </source>
</evidence>
<evidence type="ECO:0000256" key="15">
    <source>
        <dbReference type="ARBA" id="ARBA00022801"/>
    </source>
</evidence>
<comment type="cofactor">
    <cofactor evidence="3">
        <name>FAD</name>
        <dbReference type="ChEBI" id="CHEBI:57692"/>
    </cofactor>
</comment>
<dbReference type="GO" id="GO:0005789">
    <property type="term" value="C:endoplasmic reticulum membrane"/>
    <property type="evidence" value="ECO:0007669"/>
    <property type="project" value="UniProtKB-SubCell"/>
</dbReference>
<comment type="subcellular location">
    <subcellularLocation>
        <location evidence="4">Endoplasmic reticulum membrane</location>
        <topology evidence="4">Peripheral membrane protein</topology>
        <orientation evidence="4">Lumenal side</orientation>
    </subcellularLocation>
</comment>
<dbReference type="GO" id="GO:0000701">
    <property type="term" value="F:purine-specific mismatch base pair DNA N-glycosylase activity"/>
    <property type="evidence" value="ECO:0007669"/>
    <property type="project" value="UniProtKB-EC"/>
</dbReference>
<evidence type="ECO:0000313" key="29">
    <source>
        <dbReference type="EMBL" id="KAK2080389.1"/>
    </source>
</evidence>
<keyword evidence="22" id="KW-0472">Membrane</keyword>
<evidence type="ECO:0000256" key="5">
    <source>
        <dbReference type="ARBA" id="ARBA00008277"/>
    </source>
</evidence>
<evidence type="ECO:0000256" key="3">
    <source>
        <dbReference type="ARBA" id="ARBA00001974"/>
    </source>
</evidence>
<dbReference type="GO" id="GO:0051539">
    <property type="term" value="F:4 iron, 4 sulfur cluster binding"/>
    <property type="evidence" value="ECO:0007669"/>
    <property type="project" value="UniProtKB-KW"/>
</dbReference>
<dbReference type="GO" id="GO:0005634">
    <property type="term" value="C:nucleus"/>
    <property type="evidence" value="ECO:0007669"/>
    <property type="project" value="TreeGrafter"/>
</dbReference>
<keyword evidence="30" id="KW-1185">Reference proteome</keyword>
<evidence type="ECO:0000256" key="19">
    <source>
        <dbReference type="ARBA" id="ARBA00023002"/>
    </source>
</evidence>
<comment type="cofactor">
    <cofactor evidence="2">
        <name>[4Fe-4S] cluster</name>
        <dbReference type="ChEBI" id="CHEBI:49883"/>
    </cofactor>
</comment>
<dbReference type="Pfam" id="PF00730">
    <property type="entry name" value="HhH-GPD"/>
    <property type="match status" value="1"/>
</dbReference>
<keyword evidence="24" id="KW-0325">Glycoprotein</keyword>
<protein>
    <recommendedName>
        <fullName evidence="8">Adenine DNA glycosylase</fullName>
        <ecNumber evidence="7">3.2.2.31</ecNumber>
    </recommendedName>
</protein>
<dbReference type="PANTHER" id="PTHR42944:SF1">
    <property type="entry name" value="ADENINE DNA GLYCOSYLASE"/>
    <property type="match status" value="1"/>
</dbReference>
<keyword evidence="15" id="KW-0378">Hydrolase</keyword>
<evidence type="ECO:0000256" key="8">
    <source>
        <dbReference type="ARBA" id="ARBA00022023"/>
    </source>
</evidence>
<dbReference type="InterPro" id="IPR044298">
    <property type="entry name" value="MIG/MutY"/>
</dbReference>
<dbReference type="InterPro" id="IPR015797">
    <property type="entry name" value="NUDIX_hydrolase-like_dom_sf"/>
</dbReference>
<evidence type="ECO:0000256" key="11">
    <source>
        <dbReference type="ARBA" id="ARBA00022630"/>
    </source>
</evidence>
<feature type="domain" description="HhH-GPD" evidence="28">
    <location>
        <begin position="86"/>
        <end position="235"/>
    </location>
</feature>
<keyword evidence="10" id="KW-0004">4Fe-4S</keyword>
<dbReference type="Gene3D" id="1.10.1670.10">
    <property type="entry name" value="Helix-hairpin-Helix base-excision DNA repair enzymes (C-terminal)"/>
    <property type="match status" value="1"/>
</dbReference>
<evidence type="ECO:0000256" key="21">
    <source>
        <dbReference type="ARBA" id="ARBA00023014"/>
    </source>
</evidence>
<dbReference type="GO" id="GO:0071949">
    <property type="term" value="F:FAD binding"/>
    <property type="evidence" value="ECO:0007669"/>
    <property type="project" value="InterPro"/>
</dbReference>
<evidence type="ECO:0000256" key="22">
    <source>
        <dbReference type="ARBA" id="ARBA00023136"/>
    </source>
</evidence>
<dbReference type="InterPro" id="IPR029119">
    <property type="entry name" value="MutY_C"/>
</dbReference>
<keyword evidence="21" id="KW-0411">Iron-sulfur</keyword>
<keyword evidence="14" id="KW-0227">DNA damage</keyword>
<dbReference type="SUPFAM" id="SSF55811">
    <property type="entry name" value="Nudix"/>
    <property type="match status" value="1"/>
</dbReference>
<keyword evidence="13" id="KW-0732">Signal</keyword>
<sequence>MGPRKRAAKVLDIEDLGLDDNQIKQIRTALLEWYDGNHRVIPWRHNPHSRLSEAQLAAAAAAGFTPRPQDLALNDVIYRVWVCEVMSQQTQLARVVEYFGRWVARWPSVGALAAATQEEVNELWAGLGYYRRARYLLEGARHVRDSCGGAFPTTAEGLRAVPGVGPYTAAAIASNACGERVPVVDGNVVRVLTRLRAWAGPPPTLQGRIEAAAGALLCPDRPGDFNQALMELGATVCVPNTEPRCGACPLAQWCAALELQAAGKGSVADYPTKVEKAARRKVLVVAVVLHASTDAARWFVLEKRPEKGLLAGLWQFPLVELADADASTEEAAQQLVAHATAAQLEKWRQACSDQYQWLSQDELETKGLSSSVQKVFQQYKQSLAAKKNRDRNVVDCSCTYASVEQLNRDEIGPILDEIVQTPFFRYFKVDLYCDCPFWPDDGMGCSVCECEDHEVPELWRQAEARAAPGAACVEEAVAEAASALDRSLQPEERQRLVSVRDWRGYRNPWMPEADDADAIEYSYINLLANPERYTGRRCARTRARCPELRVFYRLVSGVHASISAHLASDYLLDEAAGTWGPNLAEFQRRLGTPAVRDRVENLYFAYLFVLRAVMKAEPLLRSAEYATGLPAEDAATARAVRRLLDNAALRQACPIPFDEGRLWKGEDAELLRDRLRQTFQNMTRVMDCVGCEKCKMWGKLQFLGLATSLKILFSAEDCGGGGCQRQPPLQLERNEVIALVNLLERLSNSVETVRVLSLQLAEGQHPQGLGAIQDVVHDSLPEALRGEQVSGDLAASSASAA</sequence>